<gene>
    <name evidence="2" type="ORF">HMPREF9696_00816</name>
</gene>
<comment type="caution">
    <text evidence="2">The sequence shown here is derived from an EMBL/GenBank/DDBJ whole genome shotgun (WGS) entry which is preliminary data.</text>
</comment>
<evidence type="ECO:0000259" key="1">
    <source>
        <dbReference type="Pfam" id="PF03061"/>
    </source>
</evidence>
<dbReference type="OrthoDB" id="9813282at2"/>
<dbReference type="EMBL" id="AGWY01000003">
    <property type="protein sequence ID" value="EKS40365.1"/>
    <property type="molecule type" value="Genomic_DNA"/>
</dbReference>
<dbReference type="CDD" id="cd03443">
    <property type="entry name" value="PaaI_thioesterase"/>
    <property type="match status" value="1"/>
</dbReference>
<name>K8PLI8_9BRAD</name>
<sequence>MTPPLHEAFHATFDGLEEQRLSGDPDNRFHQCFGCGPSHPAGLHVRTFKTGEGVASPIVIAKHYEGPPGAAHGGIIAAYLDEVLAATVLRATGRLGVTGELTIRYMKPVPTETPIVGRGALVTDHGRYVDVEGRLEDLSTGSVLATGKGRFFPVPD</sequence>
<evidence type="ECO:0000313" key="3">
    <source>
        <dbReference type="Proteomes" id="UP000001095"/>
    </source>
</evidence>
<organism evidence="2 3">
    <name type="scientific">Afipia clevelandensis ATCC 49720</name>
    <dbReference type="NCBI Taxonomy" id="883079"/>
    <lineage>
        <taxon>Bacteria</taxon>
        <taxon>Pseudomonadati</taxon>
        <taxon>Pseudomonadota</taxon>
        <taxon>Alphaproteobacteria</taxon>
        <taxon>Hyphomicrobiales</taxon>
        <taxon>Nitrobacteraceae</taxon>
        <taxon>Afipia</taxon>
    </lineage>
</organism>
<dbReference type="PATRIC" id="fig|883079.3.peg.836"/>
<dbReference type="AlphaFoldDB" id="K8PLI8"/>
<dbReference type="InterPro" id="IPR052061">
    <property type="entry name" value="PTE-AB_protein"/>
</dbReference>
<dbReference type="RefSeq" id="WP_002711682.1">
    <property type="nucleotide sequence ID" value="NZ_KB375281.1"/>
</dbReference>
<dbReference type="InterPro" id="IPR006683">
    <property type="entry name" value="Thioestr_dom"/>
</dbReference>
<reference evidence="2 3" key="1">
    <citation type="submission" date="2012-04" db="EMBL/GenBank/DDBJ databases">
        <title>The Genome Sequence of Afipia clevelandensis ATCC 49720.</title>
        <authorList>
            <consortium name="The Broad Institute Genome Sequencing Platform"/>
            <person name="Earl A."/>
            <person name="Ward D."/>
            <person name="Feldgarden M."/>
            <person name="Gevers D."/>
            <person name="Huys G."/>
            <person name="Walker B."/>
            <person name="Young S.K."/>
            <person name="Zeng Q."/>
            <person name="Gargeya S."/>
            <person name="Fitzgerald M."/>
            <person name="Haas B."/>
            <person name="Abouelleil A."/>
            <person name="Alvarado L."/>
            <person name="Arachchi H.M."/>
            <person name="Berlin A."/>
            <person name="Chapman S.B."/>
            <person name="Goldberg J."/>
            <person name="Griggs A."/>
            <person name="Gujja S."/>
            <person name="Hansen M."/>
            <person name="Howarth C."/>
            <person name="Imamovic A."/>
            <person name="Larimer J."/>
            <person name="McCowen C."/>
            <person name="Montmayeur A."/>
            <person name="Murphy C."/>
            <person name="Neiman D."/>
            <person name="Pearson M."/>
            <person name="Priest M."/>
            <person name="Roberts A."/>
            <person name="Saif S."/>
            <person name="Shea T."/>
            <person name="Sisk P."/>
            <person name="Sykes S."/>
            <person name="Wortman J."/>
            <person name="Nusbaum C."/>
            <person name="Birren B."/>
        </authorList>
    </citation>
    <scope>NUCLEOTIDE SEQUENCE [LARGE SCALE GENOMIC DNA]</scope>
    <source>
        <strain evidence="2 3">ATCC 49720</strain>
    </source>
</reference>
<proteinExistence type="predicted"/>
<dbReference type="HOGENOM" id="CLU_089876_6_2_5"/>
<protein>
    <recommendedName>
        <fullName evidence="1">Thioesterase domain-containing protein</fullName>
    </recommendedName>
</protein>
<dbReference type="SUPFAM" id="SSF54637">
    <property type="entry name" value="Thioesterase/thiol ester dehydrase-isomerase"/>
    <property type="match status" value="1"/>
</dbReference>
<dbReference type="PANTHER" id="PTHR47260">
    <property type="entry name" value="UPF0644 PROTEIN PB2B4.06"/>
    <property type="match status" value="1"/>
</dbReference>
<keyword evidence="3" id="KW-1185">Reference proteome</keyword>
<evidence type="ECO:0000313" key="2">
    <source>
        <dbReference type="EMBL" id="EKS40365.1"/>
    </source>
</evidence>
<dbReference type="Pfam" id="PF03061">
    <property type="entry name" value="4HBT"/>
    <property type="match status" value="1"/>
</dbReference>
<dbReference type="PANTHER" id="PTHR47260:SF3">
    <property type="entry name" value="THIOESTERASE FAMILY PROTEIN (AFU_ORTHOLOGUE AFUA_7G03960)"/>
    <property type="match status" value="1"/>
</dbReference>
<dbReference type="InterPro" id="IPR029069">
    <property type="entry name" value="HotDog_dom_sf"/>
</dbReference>
<feature type="domain" description="Thioesterase" evidence="1">
    <location>
        <begin position="69"/>
        <end position="137"/>
    </location>
</feature>
<dbReference type="Gene3D" id="3.10.129.10">
    <property type="entry name" value="Hotdog Thioesterase"/>
    <property type="match status" value="1"/>
</dbReference>
<dbReference type="GO" id="GO:0016790">
    <property type="term" value="F:thiolester hydrolase activity"/>
    <property type="evidence" value="ECO:0007669"/>
    <property type="project" value="UniProtKB-ARBA"/>
</dbReference>
<dbReference type="Proteomes" id="UP000001095">
    <property type="component" value="Unassembled WGS sequence"/>
</dbReference>
<accession>K8PLI8</accession>